<evidence type="ECO:0000256" key="2">
    <source>
        <dbReference type="SAM" id="Phobius"/>
    </source>
</evidence>
<evidence type="ECO:0008006" key="5">
    <source>
        <dbReference type="Google" id="ProtNLM"/>
    </source>
</evidence>
<sequence length="104" mass="11679">MPFCALLHGRGPLVRLLGSWPMRRLGLYSYTFYLGHYTLIALVQHLWPGIGPLPLMAAAFPLTLAYCWLLYTTVERPCATLRRRLTDRPGRPAEPSLAEGARAV</sequence>
<feature type="transmembrane region" description="Helical" evidence="2">
    <location>
        <begin position="53"/>
        <end position="74"/>
    </location>
</feature>
<evidence type="ECO:0000256" key="1">
    <source>
        <dbReference type="SAM" id="MobiDB-lite"/>
    </source>
</evidence>
<name>A0ABQ4TWX1_9HYPH</name>
<keyword evidence="2" id="KW-0812">Transmembrane</keyword>
<protein>
    <recommendedName>
        <fullName evidence="5">Acyltransferase 3 domain-containing protein</fullName>
    </recommendedName>
</protein>
<keyword evidence="2" id="KW-0472">Membrane</keyword>
<dbReference type="EMBL" id="BPRB01000061">
    <property type="protein sequence ID" value="GJE59061.1"/>
    <property type="molecule type" value="Genomic_DNA"/>
</dbReference>
<dbReference type="Proteomes" id="UP001055057">
    <property type="component" value="Unassembled WGS sequence"/>
</dbReference>
<reference evidence="3" key="2">
    <citation type="submission" date="2021-08" db="EMBL/GenBank/DDBJ databases">
        <authorList>
            <person name="Tani A."/>
            <person name="Ola A."/>
            <person name="Ogura Y."/>
            <person name="Katsura K."/>
            <person name="Hayashi T."/>
        </authorList>
    </citation>
    <scope>NUCLEOTIDE SEQUENCE</scope>
    <source>
        <strain evidence="3">DSM 23632</strain>
    </source>
</reference>
<keyword evidence="2" id="KW-1133">Transmembrane helix</keyword>
<evidence type="ECO:0000313" key="4">
    <source>
        <dbReference type="Proteomes" id="UP001055057"/>
    </source>
</evidence>
<organism evidence="3 4">
    <name type="scientific">Methylobacterium trifolii</name>
    <dbReference type="NCBI Taxonomy" id="1003092"/>
    <lineage>
        <taxon>Bacteria</taxon>
        <taxon>Pseudomonadati</taxon>
        <taxon>Pseudomonadota</taxon>
        <taxon>Alphaproteobacteria</taxon>
        <taxon>Hyphomicrobiales</taxon>
        <taxon>Methylobacteriaceae</taxon>
        <taxon>Methylobacterium</taxon>
    </lineage>
</organism>
<accession>A0ABQ4TWX1</accession>
<comment type="caution">
    <text evidence="3">The sequence shown here is derived from an EMBL/GenBank/DDBJ whole genome shotgun (WGS) entry which is preliminary data.</text>
</comment>
<gene>
    <name evidence="3" type="ORF">MPOCJGCO_1148</name>
</gene>
<feature type="transmembrane region" description="Helical" evidence="2">
    <location>
        <begin position="25"/>
        <end position="47"/>
    </location>
</feature>
<reference evidence="3" key="1">
    <citation type="journal article" date="2021" name="Front. Microbiol.">
        <title>Comprehensive Comparative Genomics and Phenotyping of Methylobacterium Species.</title>
        <authorList>
            <person name="Alessa O."/>
            <person name="Ogura Y."/>
            <person name="Fujitani Y."/>
            <person name="Takami H."/>
            <person name="Hayashi T."/>
            <person name="Sahin N."/>
            <person name="Tani A."/>
        </authorList>
    </citation>
    <scope>NUCLEOTIDE SEQUENCE</scope>
    <source>
        <strain evidence="3">DSM 23632</strain>
    </source>
</reference>
<feature type="region of interest" description="Disordered" evidence="1">
    <location>
        <begin position="85"/>
        <end position="104"/>
    </location>
</feature>
<proteinExistence type="predicted"/>
<keyword evidence="4" id="KW-1185">Reference proteome</keyword>
<evidence type="ECO:0000313" key="3">
    <source>
        <dbReference type="EMBL" id="GJE59061.1"/>
    </source>
</evidence>